<name>A0A151ZJY8_TIELA</name>
<evidence type="ECO:0000256" key="4">
    <source>
        <dbReference type="ARBA" id="ARBA00023136"/>
    </source>
</evidence>
<gene>
    <name evidence="8" type="ORF">DLAC_04514</name>
</gene>
<dbReference type="EMBL" id="LODT01000022">
    <property type="protein sequence ID" value="KYQ94219.1"/>
    <property type="molecule type" value="Genomic_DNA"/>
</dbReference>
<comment type="similarity">
    <text evidence="1">Belongs to the TMEM53 family.</text>
</comment>
<dbReference type="OMA" id="VECLFWR"/>
<dbReference type="Pfam" id="PF05705">
    <property type="entry name" value="DUF829"/>
    <property type="match status" value="1"/>
</dbReference>
<keyword evidence="5" id="KW-0539">Nucleus</keyword>
<sequence>MVHTNYLYYKACDESAPLPDGCQSHSARPVCWLYGWMGSNPKHVSKYVELWNNKGYNVYSYCPKSYEVFFQPSLTWKTNSMLDQISCHLSSNPECKTIIFHCFSNGGGFFYSNLMQKINTMEEYKHLHSYIKGAVLDSLPTIDPVSGFKAMKVASGALAFYFALLFAPLFMLLWTPVMIRYRKNLTLSSSRFPHLLIYSKIDLLVTENQVQNYKKLLEKQIDSNLVMSKCFDDSPHVLHYKIHPKEYVNEIDSLLEKIKAKTK</sequence>
<dbReference type="OrthoDB" id="77878at2759"/>
<evidence type="ECO:0000313" key="9">
    <source>
        <dbReference type="Proteomes" id="UP000076078"/>
    </source>
</evidence>
<dbReference type="Proteomes" id="UP000076078">
    <property type="component" value="Unassembled WGS sequence"/>
</dbReference>
<evidence type="ECO:0000313" key="8">
    <source>
        <dbReference type="EMBL" id="KYQ94219.1"/>
    </source>
</evidence>
<dbReference type="InterPro" id="IPR008547">
    <property type="entry name" value="DUF829_TMEM53"/>
</dbReference>
<comment type="caution">
    <text evidence="8">The sequence shown here is derived from an EMBL/GenBank/DDBJ whole genome shotgun (WGS) entry which is preliminary data.</text>
</comment>
<dbReference type="InParanoid" id="A0A151ZJY8"/>
<dbReference type="PANTHER" id="PTHR12265">
    <property type="entry name" value="TRANSMEMBRANE PROTEIN 53"/>
    <property type="match status" value="1"/>
</dbReference>
<dbReference type="GO" id="GO:0005640">
    <property type="term" value="C:nuclear outer membrane"/>
    <property type="evidence" value="ECO:0007669"/>
    <property type="project" value="UniProtKB-SubCell"/>
</dbReference>
<dbReference type="PANTHER" id="PTHR12265:SF30">
    <property type="entry name" value="TRANSMEMBRANE PROTEIN 53"/>
    <property type="match status" value="1"/>
</dbReference>
<keyword evidence="9" id="KW-1185">Reference proteome</keyword>
<feature type="transmembrane region" description="Helical" evidence="7">
    <location>
        <begin position="158"/>
        <end position="179"/>
    </location>
</feature>
<evidence type="ECO:0000256" key="3">
    <source>
        <dbReference type="ARBA" id="ARBA00022989"/>
    </source>
</evidence>
<evidence type="ECO:0000256" key="2">
    <source>
        <dbReference type="ARBA" id="ARBA00022692"/>
    </source>
</evidence>
<organism evidence="8 9">
    <name type="scientific">Tieghemostelium lacteum</name>
    <name type="common">Slime mold</name>
    <name type="synonym">Dictyostelium lacteum</name>
    <dbReference type="NCBI Taxonomy" id="361077"/>
    <lineage>
        <taxon>Eukaryota</taxon>
        <taxon>Amoebozoa</taxon>
        <taxon>Evosea</taxon>
        <taxon>Eumycetozoa</taxon>
        <taxon>Dictyostelia</taxon>
        <taxon>Dictyosteliales</taxon>
        <taxon>Raperosteliaceae</taxon>
        <taxon>Tieghemostelium</taxon>
    </lineage>
</organism>
<protein>
    <submittedName>
        <fullName evidence="8">Putative transmembrane protein</fullName>
    </submittedName>
</protein>
<keyword evidence="2 7" id="KW-0812">Transmembrane</keyword>
<evidence type="ECO:0000256" key="6">
    <source>
        <dbReference type="ARBA" id="ARBA00034303"/>
    </source>
</evidence>
<evidence type="ECO:0000256" key="1">
    <source>
        <dbReference type="ARBA" id="ARBA00007387"/>
    </source>
</evidence>
<proteinExistence type="inferred from homology"/>
<dbReference type="FunCoup" id="A0A151ZJY8">
    <property type="interactions" value="18"/>
</dbReference>
<dbReference type="InterPro" id="IPR029058">
    <property type="entry name" value="AB_hydrolase_fold"/>
</dbReference>
<comment type="subcellular location">
    <subcellularLocation>
        <location evidence="6">Nucleus outer membrane</location>
        <topology evidence="6">Single-pass membrane protein</topology>
    </subcellularLocation>
</comment>
<dbReference type="AlphaFoldDB" id="A0A151ZJY8"/>
<keyword evidence="4 7" id="KW-0472">Membrane</keyword>
<accession>A0A151ZJY8</accession>
<evidence type="ECO:0000256" key="5">
    <source>
        <dbReference type="ARBA" id="ARBA00023242"/>
    </source>
</evidence>
<evidence type="ECO:0000256" key="7">
    <source>
        <dbReference type="SAM" id="Phobius"/>
    </source>
</evidence>
<dbReference type="SUPFAM" id="SSF53474">
    <property type="entry name" value="alpha/beta-Hydrolases"/>
    <property type="match status" value="1"/>
</dbReference>
<keyword evidence="3 7" id="KW-1133">Transmembrane helix</keyword>
<reference evidence="8 9" key="1">
    <citation type="submission" date="2015-12" db="EMBL/GenBank/DDBJ databases">
        <title>Dictyostelia acquired genes for synthesis and detection of signals that induce cell-type specialization by lateral gene transfer from prokaryotes.</title>
        <authorList>
            <person name="Gloeckner G."/>
            <person name="Schaap P."/>
        </authorList>
    </citation>
    <scope>NUCLEOTIDE SEQUENCE [LARGE SCALE GENOMIC DNA]</scope>
    <source>
        <strain evidence="8 9">TK</strain>
    </source>
</reference>